<dbReference type="PANTHER" id="PTHR12378:SF7">
    <property type="entry name" value="DESUMOYLATING ISOPEPTIDASE 1"/>
    <property type="match status" value="1"/>
</dbReference>
<dbReference type="InterPro" id="IPR008580">
    <property type="entry name" value="PPPDE_dom"/>
</dbReference>
<dbReference type="PANTHER" id="PTHR12378">
    <property type="entry name" value="DESUMOYLATING ISOPEPTIDASE"/>
    <property type="match status" value="1"/>
</dbReference>
<keyword evidence="3" id="KW-0378">Hydrolase</keyword>
<sequence>MVFLDWCTVELPCGCERDGTPVRRMPVRPTHKVELAVTCRGMGGVAGYHTSVLVNGTEYYFNNGGIVAAPKMESHDRDCQVISMGYSQHSGPDMKKFLDTSFKASTYDILRKNCNSFSDCALYFLCGRRLSWGFRAAEQVGRVADDGLGLVQAIYGPSYGPNPRAEGFDHDGVIAAIRAHWGDDSDDSASGISDADGECSTTASELEYYPWMEIGCDSTAPIPSGIARGRSKSAASVMKITALQLSPPRKLMTTVRYSRA</sequence>
<comment type="similarity">
    <text evidence="1">Belongs to the DeSI family.</text>
</comment>
<dbReference type="AlphaFoldDB" id="A0A7S3HCQ2"/>
<name>A0A7S3HCQ2_9STRA</name>
<keyword evidence="2" id="KW-0645">Protease</keyword>
<gene>
    <name evidence="5" type="ORF">SELO1098_LOCUS20529</name>
</gene>
<dbReference type="GO" id="GO:0006508">
    <property type="term" value="P:proteolysis"/>
    <property type="evidence" value="ECO:0007669"/>
    <property type="project" value="UniProtKB-KW"/>
</dbReference>
<protein>
    <recommendedName>
        <fullName evidence="4">PPPDE domain-containing protein</fullName>
    </recommendedName>
</protein>
<evidence type="ECO:0000259" key="4">
    <source>
        <dbReference type="PROSITE" id="PS51858"/>
    </source>
</evidence>
<dbReference type="EMBL" id="HBIC01039974">
    <property type="protein sequence ID" value="CAE0291683.1"/>
    <property type="molecule type" value="Transcribed_RNA"/>
</dbReference>
<dbReference type="GO" id="GO:0070646">
    <property type="term" value="P:protein modification by small protein removal"/>
    <property type="evidence" value="ECO:0007669"/>
    <property type="project" value="TreeGrafter"/>
</dbReference>
<evidence type="ECO:0000256" key="3">
    <source>
        <dbReference type="ARBA" id="ARBA00022801"/>
    </source>
</evidence>
<dbReference type="PROSITE" id="PS51858">
    <property type="entry name" value="PPPDE"/>
    <property type="match status" value="1"/>
</dbReference>
<dbReference type="InterPro" id="IPR042266">
    <property type="entry name" value="PPPDE_sf"/>
</dbReference>
<evidence type="ECO:0000313" key="5">
    <source>
        <dbReference type="EMBL" id="CAE0291683.1"/>
    </source>
</evidence>
<evidence type="ECO:0000256" key="1">
    <source>
        <dbReference type="ARBA" id="ARBA00008140"/>
    </source>
</evidence>
<dbReference type="Gene3D" id="3.90.1720.30">
    <property type="entry name" value="PPPDE domains"/>
    <property type="match status" value="1"/>
</dbReference>
<proteinExistence type="inferred from homology"/>
<dbReference type="Pfam" id="PF05903">
    <property type="entry name" value="Peptidase_C97"/>
    <property type="match status" value="1"/>
</dbReference>
<organism evidence="5">
    <name type="scientific">Spumella elongata</name>
    <dbReference type="NCBI Taxonomy" id="89044"/>
    <lineage>
        <taxon>Eukaryota</taxon>
        <taxon>Sar</taxon>
        <taxon>Stramenopiles</taxon>
        <taxon>Ochrophyta</taxon>
        <taxon>Chrysophyceae</taxon>
        <taxon>Chromulinales</taxon>
        <taxon>Chromulinaceae</taxon>
        <taxon>Spumella</taxon>
    </lineage>
</organism>
<feature type="domain" description="PPPDE" evidence="4">
    <location>
        <begin position="31"/>
        <end position="149"/>
    </location>
</feature>
<reference evidence="5" key="1">
    <citation type="submission" date="2021-01" db="EMBL/GenBank/DDBJ databases">
        <authorList>
            <person name="Corre E."/>
            <person name="Pelletier E."/>
            <person name="Niang G."/>
            <person name="Scheremetjew M."/>
            <person name="Finn R."/>
            <person name="Kale V."/>
            <person name="Holt S."/>
            <person name="Cochrane G."/>
            <person name="Meng A."/>
            <person name="Brown T."/>
            <person name="Cohen L."/>
        </authorList>
    </citation>
    <scope>NUCLEOTIDE SEQUENCE</scope>
    <source>
        <strain evidence="5">CCAP 955/1</strain>
    </source>
</reference>
<accession>A0A7S3HCQ2</accession>
<dbReference type="SMART" id="SM01179">
    <property type="entry name" value="DUF862"/>
    <property type="match status" value="1"/>
</dbReference>
<dbReference type="GO" id="GO:0008233">
    <property type="term" value="F:peptidase activity"/>
    <property type="evidence" value="ECO:0007669"/>
    <property type="project" value="UniProtKB-KW"/>
</dbReference>
<evidence type="ECO:0000256" key="2">
    <source>
        <dbReference type="ARBA" id="ARBA00022670"/>
    </source>
</evidence>